<accession>A0A7M1S0N9</accession>
<sequence>MKRKILIITTKNCLGCTILINNVQTVLAKSKKNITLEIKDFNDVPKRILHQYSAFDYPFVVFSRDDEVTFKFTGSTHVNVIQRYVDLYL</sequence>
<dbReference type="KEGG" id="vg:65129323"/>
<dbReference type="RefSeq" id="YP_010110998.1">
    <property type="nucleotide sequence ID" value="NC_055877.1"/>
</dbReference>
<name>A0A7M1S0N9_9CAUD</name>
<dbReference type="Gene3D" id="3.40.30.10">
    <property type="entry name" value="Glutaredoxin"/>
    <property type="match status" value="1"/>
</dbReference>
<keyword evidence="2" id="KW-1185">Reference proteome</keyword>
<reference evidence="1 2" key="1">
    <citation type="submission" date="2020-07" db="EMBL/GenBank/DDBJ databases">
        <title>Taxonomic proposal: Crassvirales, a new order of highly abundant and diverse bacterial viruses.</title>
        <authorList>
            <person name="Shkoporov A.N."/>
            <person name="Stockdale S.R."/>
            <person name="Guerin E."/>
            <person name="Ross R.P."/>
            <person name="Hill C."/>
        </authorList>
    </citation>
    <scope>NUCLEOTIDE SEQUENCE [LARGE SCALE GENOMIC DNA]</scope>
</reference>
<organism evidence="1 2">
    <name type="scientific">uncultured phage cr8_1</name>
    <dbReference type="NCBI Taxonomy" id="2772068"/>
    <lineage>
        <taxon>Viruses</taxon>
        <taxon>Duplodnaviria</taxon>
        <taxon>Heunggongvirae</taxon>
        <taxon>Uroviricota</taxon>
        <taxon>Caudoviricetes</taxon>
        <taxon>Crassvirales</taxon>
        <taxon>Intestiviridae</taxon>
        <taxon>Obtuvirinae</taxon>
        <taxon>Fohxhuevirus</taxon>
        <taxon>Fohxhuevirus gastrointestinalis</taxon>
    </lineage>
</organism>
<dbReference type="SUPFAM" id="SSF52833">
    <property type="entry name" value="Thioredoxin-like"/>
    <property type="match status" value="1"/>
</dbReference>
<evidence type="ECO:0000313" key="1">
    <source>
        <dbReference type="EMBL" id="QOR58840.1"/>
    </source>
</evidence>
<protein>
    <submittedName>
        <fullName evidence="1">Thioredoxin</fullName>
    </submittedName>
</protein>
<evidence type="ECO:0000313" key="2">
    <source>
        <dbReference type="Proteomes" id="UP000594003"/>
    </source>
</evidence>
<dbReference type="InterPro" id="IPR036249">
    <property type="entry name" value="Thioredoxin-like_sf"/>
</dbReference>
<proteinExistence type="predicted"/>
<dbReference type="EMBL" id="MT774384">
    <property type="protein sequence ID" value="QOR58840.1"/>
    <property type="molecule type" value="Genomic_DNA"/>
</dbReference>
<dbReference type="Proteomes" id="UP000594003">
    <property type="component" value="Segment"/>
</dbReference>
<dbReference type="GeneID" id="65129323"/>